<evidence type="ECO:0000256" key="7">
    <source>
        <dbReference type="SAM" id="Phobius"/>
    </source>
</evidence>
<dbReference type="InterPro" id="IPR003439">
    <property type="entry name" value="ABC_transporter-like_ATP-bd"/>
</dbReference>
<feature type="domain" description="ABC transporter" evidence="8">
    <location>
        <begin position="513"/>
        <end position="708"/>
    </location>
</feature>
<evidence type="ECO:0000313" key="10">
    <source>
        <dbReference type="EMBL" id="RYO79662.1"/>
    </source>
</evidence>
<dbReference type="SUPFAM" id="SSF52540">
    <property type="entry name" value="P-loop containing nucleoside triphosphate hydrolases"/>
    <property type="match status" value="1"/>
</dbReference>
<name>A0A4Q4SVX2_9PEZI</name>
<dbReference type="PROSITE" id="PS51257">
    <property type="entry name" value="PROKAR_LIPOPROTEIN"/>
    <property type="match status" value="1"/>
</dbReference>
<dbReference type="GO" id="GO:0005524">
    <property type="term" value="F:ATP binding"/>
    <property type="evidence" value="ECO:0007669"/>
    <property type="project" value="UniProtKB-KW"/>
</dbReference>
<keyword evidence="4" id="KW-0067">ATP-binding</keyword>
<feature type="transmembrane region" description="Helical" evidence="7">
    <location>
        <begin position="335"/>
        <end position="354"/>
    </location>
</feature>
<dbReference type="GO" id="GO:0016020">
    <property type="term" value="C:membrane"/>
    <property type="evidence" value="ECO:0007669"/>
    <property type="project" value="UniProtKB-SubCell"/>
</dbReference>
<dbReference type="PROSITE" id="PS00211">
    <property type="entry name" value="ABC_TRANSPORTER_1"/>
    <property type="match status" value="1"/>
</dbReference>
<feature type="transmembrane region" description="Helical" evidence="7">
    <location>
        <begin position="310"/>
        <end position="329"/>
    </location>
</feature>
<dbReference type="Gene3D" id="3.40.50.300">
    <property type="entry name" value="P-loop containing nucleotide triphosphate hydrolases"/>
    <property type="match status" value="1"/>
</dbReference>
<evidence type="ECO:0008006" key="12">
    <source>
        <dbReference type="Google" id="ProtNLM"/>
    </source>
</evidence>
<reference evidence="10 11" key="1">
    <citation type="submission" date="2018-06" db="EMBL/GenBank/DDBJ databases">
        <title>Complete Genomes of Monosporascus.</title>
        <authorList>
            <person name="Robinson A.J."/>
            <person name="Natvig D.O."/>
        </authorList>
    </citation>
    <scope>NUCLEOTIDE SEQUENCE [LARGE SCALE GENOMIC DNA]</scope>
    <source>
        <strain evidence="10 11">CBS 110550</strain>
    </source>
</reference>
<proteinExistence type="predicted"/>
<evidence type="ECO:0000259" key="8">
    <source>
        <dbReference type="PROSITE" id="PS50893"/>
    </source>
</evidence>
<dbReference type="InterPro" id="IPR017871">
    <property type="entry name" value="ABC_transporter-like_CS"/>
</dbReference>
<dbReference type="InterPro" id="IPR027417">
    <property type="entry name" value="P-loop_NTPase"/>
</dbReference>
<dbReference type="GO" id="GO:0140359">
    <property type="term" value="F:ABC-type transporter activity"/>
    <property type="evidence" value="ECO:0007669"/>
    <property type="project" value="InterPro"/>
</dbReference>
<keyword evidence="3" id="KW-0547">Nucleotide-binding</keyword>
<dbReference type="GO" id="GO:0016887">
    <property type="term" value="F:ATP hydrolysis activity"/>
    <property type="evidence" value="ECO:0007669"/>
    <property type="project" value="InterPro"/>
</dbReference>
<keyword evidence="2 7" id="KW-0812">Transmembrane</keyword>
<evidence type="ECO:0000256" key="2">
    <source>
        <dbReference type="ARBA" id="ARBA00022692"/>
    </source>
</evidence>
<dbReference type="STRING" id="155417.A0A4Q4SVX2"/>
<evidence type="ECO:0000256" key="6">
    <source>
        <dbReference type="ARBA" id="ARBA00023136"/>
    </source>
</evidence>
<evidence type="ECO:0000256" key="1">
    <source>
        <dbReference type="ARBA" id="ARBA00004141"/>
    </source>
</evidence>
<dbReference type="EMBL" id="QJNU01001096">
    <property type="protein sequence ID" value="RYO79662.1"/>
    <property type="molecule type" value="Genomic_DNA"/>
</dbReference>
<dbReference type="PROSITE" id="PS50893">
    <property type="entry name" value="ABC_TRANSPORTER_2"/>
    <property type="match status" value="1"/>
</dbReference>
<dbReference type="Pfam" id="PF00664">
    <property type="entry name" value="ABC_membrane"/>
    <property type="match status" value="1"/>
</dbReference>
<comment type="caution">
    <text evidence="10">The sequence shown here is derived from an EMBL/GenBank/DDBJ whole genome shotgun (WGS) entry which is preliminary data.</text>
</comment>
<evidence type="ECO:0000313" key="11">
    <source>
        <dbReference type="Proteomes" id="UP000293360"/>
    </source>
</evidence>
<organism evidence="10 11">
    <name type="scientific">Monosporascus ibericus</name>
    <dbReference type="NCBI Taxonomy" id="155417"/>
    <lineage>
        <taxon>Eukaryota</taxon>
        <taxon>Fungi</taxon>
        <taxon>Dikarya</taxon>
        <taxon>Ascomycota</taxon>
        <taxon>Pezizomycotina</taxon>
        <taxon>Sordariomycetes</taxon>
        <taxon>Xylariomycetidae</taxon>
        <taxon>Xylariales</taxon>
        <taxon>Xylariales incertae sedis</taxon>
        <taxon>Monosporascus</taxon>
    </lineage>
</organism>
<comment type="subcellular location">
    <subcellularLocation>
        <location evidence="1">Membrane</location>
        <topology evidence="1">Multi-pass membrane protein</topology>
    </subcellularLocation>
</comment>
<feature type="transmembrane region" description="Helical" evidence="7">
    <location>
        <begin position="12"/>
        <end position="32"/>
    </location>
</feature>
<dbReference type="PANTHER" id="PTHR24221">
    <property type="entry name" value="ATP-BINDING CASSETTE SUB-FAMILY B"/>
    <property type="match status" value="1"/>
</dbReference>
<dbReference type="OrthoDB" id="6500128at2759"/>
<evidence type="ECO:0000256" key="3">
    <source>
        <dbReference type="ARBA" id="ARBA00022741"/>
    </source>
</evidence>
<dbReference type="InterPro" id="IPR003593">
    <property type="entry name" value="AAA+_ATPase"/>
</dbReference>
<keyword evidence="6 7" id="KW-0472">Membrane</keyword>
<feature type="domain" description="ABC transmembrane type-1" evidence="9">
    <location>
        <begin position="194"/>
        <end position="479"/>
    </location>
</feature>
<dbReference type="Gene3D" id="1.20.1560.10">
    <property type="entry name" value="ABC transporter type 1, transmembrane domain"/>
    <property type="match status" value="1"/>
</dbReference>
<dbReference type="SMART" id="SM00382">
    <property type="entry name" value="AAA"/>
    <property type="match status" value="1"/>
</dbReference>
<keyword evidence="11" id="KW-1185">Reference proteome</keyword>
<dbReference type="Pfam" id="PF00005">
    <property type="entry name" value="ABC_tran"/>
    <property type="match status" value="1"/>
</dbReference>
<dbReference type="InterPro" id="IPR036640">
    <property type="entry name" value="ABC1_TM_sf"/>
</dbReference>
<accession>A0A4Q4SVX2</accession>
<dbReference type="SUPFAM" id="SSF90123">
    <property type="entry name" value="ABC transporter transmembrane region"/>
    <property type="match status" value="1"/>
</dbReference>
<dbReference type="InterPro" id="IPR011527">
    <property type="entry name" value="ABC1_TM_dom"/>
</dbReference>
<gene>
    <name evidence="10" type="ORF">DL764_009996</name>
</gene>
<feature type="transmembrane region" description="Helical" evidence="7">
    <location>
        <begin position="52"/>
        <end position="73"/>
    </location>
</feature>
<keyword evidence="5 7" id="KW-1133">Transmembrane helix</keyword>
<dbReference type="Proteomes" id="UP000293360">
    <property type="component" value="Unassembled WGS sequence"/>
</dbReference>
<evidence type="ECO:0000259" key="9">
    <source>
        <dbReference type="PROSITE" id="PS50929"/>
    </source>
</evidence>
<dbReference type="InterPro" id="IPR039421">
    <property type="entry name" value="Type_1_exporter"/>
</dbReference>
<dbReference type="PANTHER" id="PTHR24221:SF503">
    <property type="entry name" value="MITOCHONDRIAL POTASSIUM CHANNEL ATP-BINDING SUBUNIT"/>
    <property type="match status" value="1"/>
</dbReference>
<evidence type="ECO:0000256" key="5">
    <source>
        <dbReference type="ARBA" id="ARBA00022989"/>
    </source>
</evidence>
<dbReference type="PROSITE" id="PS50929">
    <property type="entry name" value="ABC_TM1F"/>
    <property type="match status" value="1"/>
</dbReference>
<sequence length="708" mass="79388">MDLSQRQLPLLHYGTPILITGCFITAYTIEVLRGEMDMAPPTKRIWVSRRYLCIALSLLIFATFAIQSALYIVDGIKAISNPAIGVKFTKDENQPLLNTPSNSSRCGSSLPSYQHNEDPCPPLGEGEIEDWTEEEWPRGDDYDDDSSEDECFGERERTYVKDDGGWYRHLKQYAIFWPYIWPARNFKFQLYLCILVTSTLAERAFNVLYPRQLGVVIDKLYDGLTTGIVPWKEILLWIFYQMLVSQSCGLPALGEVLESRLSNWSRFQLSIAAFDHVMSLPMGFHDSKDSGEVIKAVEQAGALASILKTILLETLPFVLDMVVACWYVTYLLDAYAAVIVIFVGVSFSFVTYYITIIMMKARRGVATQGRAESRKLYEMVSNWATVAFFNRAKYERFRLTQTVERSVKASQWDTDVSNIMFAGQEICEILGRLMISILAAFRIVRGHMPVGNFVALESYWDTITTPLWILGHSYRQISSYLVDAERLLQLFKTKSDVIDAPGAGPVQIPAGNIEFSDVFFSYDKSDPTINGISLVAQPGQTVALVGETGSGKSTILKLLMRFYDVQKGCIKIDSQDIRNVTLDSVREAFGFVPQAAALFNTSILDNVKYGRLDATDQEVHDACKAASIHDKILTFPHGYHTKVGERGIKLSGGELQRLAIARVILKNPRLVLLDEATSALDTETESKIQNALRQLTGGNRSGEKGMGF</sequence>
<protein>
    <recommendedName>
        <fullName evidence="12">ABC transporter domain-containing protein</fullName>
    </recommendedName>
</protein>
<evidence type="ECO:0000256" key="4">
    <source>
        <dbReference type="ARBA" id="ARBA00022840"/>
    </source>
</evidence>
<dbReference type="AlphaFoldDB" id="A0A4Q4SVX2"/>